<dbReference type="AlphaFoldDB" id="M4BAW6"/>
<protein>
    <submittedName>
        <fullName evidence="1">Uncharacterized protein</fullName>
    </submittedName>
</protein>
<sequence>MDVLLQRIYKRASWRYEVQTLRQFDHIWRGKERRIRDFQRRRAACERPPQLPWTTTNHPRSSRW</sequence>
<name>M4BAW6_HYAAE</name>
<dbReference type="EnsemblProtists" id="HpaT803427">
    <property type="protein sequence ID" value="HpaP803427"/>
    <property type="gene ID" value="HpaG803427"/>
</dbReference>
<dbReference type="Proteomes" id="UP000011713">
    <property type="component" value="Unassembled WGS sequence"/>
</dbReference>
<reference evidence="2" key="1">
    <citation type="journal article" date="2010" name="Science">
        <title>Signatures of adaptation to obligate biotrophy in the Hyaloperonospora arabidopsidis genome.</title>
        <authorList>
            <person name="Baxter L."/>
            <person name="Tripathy S."/>
            <person name="Ishaque N."/>
            <person name="Boot N."/>
            <person name="Cabral A."/>
            <person name="Kemen E."/>
            <person name="Thines M."/>
            <person name="Ah-Fong A."/>
            <person name="Anderson R."/>
            <person name="Badejoko W."/>
            <person name="Bittner-Eddy P."/>
            <person name="Boore J.L."/>
            <person name="Chibucos M.C."/>
            <person name="Coates M."/>
            <person name="Dehal P."/>
            <person name="Delehaunty K."/>
            <person name="Dong S."/>
            <person name="Downton P."/>
            <person name="Dumas B."/>
            <person name="Fabro G."/>
            <person name="Fronick C."/>
            <person name="Fuerstenberg S.I."/>
            <person name="Fulton L."/>
            <person name="Gaulin E."/>
            <person name="Govers F."/>
            <person name="Hughes L."/>
            <person name="Humphray S."/>
            <person name="Jiang R.H."/>
            <person name="Judelson H."/>
            <person name="Kamoun S."/>
            <person name="Kyung K."/>
            <person name="Meijer H."/>
            <person name="Minx P."/>
            <person name="Morris P."/>
            <person name="Nelson J."/>
            <person name="Phuntumart V."/>
            <person name="Qutob D."/>
            <person name="Rehmany A."/>
            <person name="Rougon-Cardoso A."/>
            <person name="Ryden P."/>
            <person name="Torto-Alalibo T."/>
            <person name="Studholme D."/>
            <person name="Wang Y."/>
            <person name="Win J."/>
            <person name="Wood J."/>
            <person name="Clifton S.W."/>
            <person name="Rogers J."/>
            <person name="Van den Ackerveken G."/>
            <person name="Jones J.D."/>
            <person name="McDowell J.M."/>
            <person name="Beynon J."/>
            <person name="Tyler B.M."/>
        </authorList>
    </citation>
    <scope>NUCLEOTIDE SEQUENCE [LARGE SCALE GENOMIC DNA]</scope>
    <source>
        <strain evidence="2">Emoy2</strain>
    </source>
</reference>
<accession>M4BAW6</accession>
<dbReference type="EMBL" id="JH598083">
    <property type="status" value="NOT_ANNOTATED_CDS"/>
    <property type="molecule type" value="Genomic_DNA"/>
</dbReference>
<dbReference type="InParanoid" id="M4BAW6"/>
<dbReference type="VEuPathDB" id="FungiDB:HpaG803427"/>
<dbReference type="HOGENOM" id="CLU_2872402_0_0_1"/>
<proteinExistence type="predicted"/>
<evidence type="ECO:0000313" key="1">
    <source>
        <dbReference type="EnsemblProtists" id="HpaP803427"/>
    </source>
</evidence>
<reference evidence="1" key="2">
    <citation type="submission" date="2015-06" db="UniProtKB">
        <authorList>
            <consortium name="EnsemblProtists"/>
        </authorList>
    </citation>
    <scope>IDENTIFICATION</scope>
    <source>
        <strain evidence="1">Emoy2</strain>
    </source>
</reference>
<keyword evidence="2" id="KW-1185">Reference proteome</keyword>
<evidence type="ECO:0000313" key="2">
    <source>
        <dbReference type="Proteomes" id="UP000011713"/>
    </source>
</evidence>
<organism evidence="1 2">
    <name type="scientific">Hyaloperonospora arabidopsidis (strain Emoy2)</name>
    <name type="common">Downy mildew agent</name>
    <name type="synonym">Peronospora arabidopsidis</name>
    <dbReference type="NCBI Taxonomy" id="559515"/>
    <lineage>
        <taxon>Eukaryota</taxon>
        <taxon>Sar</taxon>
        <taxon>Stramenopiles</taxon>
        <taxon>Oomycota</taxon>
        <taxon>Peronosporomycetes</taxon>
        <taxon>Peronosporales</taxon>
        <taxon>Peronosporaceae</taxon>
        <taxon>Hyaloperonospora</taxon>
    </lineage>
</organism>